<dbReference type="RefSeq" id="WP_092654072.1">
    <property type="nucleotide sequence ID" value="NZ_FOHA01000027.1"/>
</dbReference>
<protein>
    <submittedName>
        <fullName evidence="4">Helix-turn-helix domain-containing protein</fullName>
    </submittedName>
</protein>
<dbReference type="Gene3D" id="1.10.260.40">
    <property type="entry name" value="lambda repressor-like DNA-binding domains"/>
    <property type="match status" value="1"/>
</dbReference>
<keyword evidence="2" id="KW-0472">Membrane</keyword>
<feature type="transmembrane region" description="Helical" evidence="2">
    <location>
        <begin position="83"/>
        <end position="100"/>
    </location>
</feature>
<dbReference type="Pfam" id="PF01381">
    <property type="entry name" value="HTH_3"/>
    <property type="match status" value="1"/>
</dbReference>
<organism evidence="4 5">
    <name type="scientific">Isobaculum melis</name>
    <dbReference type="NCBI Taxonomy" id="142588"/>
    <lineage>
        <taxon>Bacteria</taxon>
        <taxon>Bacillati</taxon>
        <taxon>Bacillota</taxon>
        <taxon>Bacilli</taxon>
        <taxon>Lactobacillales</taxon>
        <taxon>Carnobacteriaceae</taxon>
        <taxon>Isobaculum</taxon>
    </lineage>
</organism>
<evidence type="ECO:0000313" key="5">
    <source>
        <dbReference type="Proteomes" id="UP000198948"/>
    </source>
</evidence>
<evidence type="ECO:0000256" key="1">
    <source>
        <dbReference type="ARBA" id="ARBA00023125"/>
    </source>
</evidence>
<dbReference type="PROSITE" id="PS50943">
    <property type="entry name" value="HTH_CROC1"/>
    <property type="match status" value="1"/>
</dbReference>
<dbReference type="AlphaFoldDB" id="A0A1H9UD24"/>
<keyword evidence="2" id="KW-0812">Transmembrane</keyword>
<feature type="domain" description="HTH cro/C1-type" evidence="3">
    <location>
        <begin position="7"/>
        <end position="61"/>
    </location>
</feature>
<name>A0A1H9UD24_9LACT</name>
<dbReference type="Proteomes" id="UP000198948">
    <property type="component" value="Unassembled WGS sequence"/>
</dbReference>
<dbReference type="GO" id="GO:0003677">
    <property type="term" value="F:DNA binding"/>
    <property type="evidence" value="ECO:0007669"/>
    <property type="project" value="UniProtKB-KW"/>
</dbReference>
<keyword evidence="5" id="KW-1185">Reference proteome</keyword>
<dbReference type="OrthoDB" id="4427456at2"/>
<dbReference type="InterPro" id="IPR001387">
    <property type="entry name" value="Cro/C1-type_HTH"/>
</dbReference>
<proteinExistence type="predicted"/>
<reference evidence="4 5" key="1">
    <citation type="submission" date="2016-10" db="EMBL/GenBank/DDBJ databases">
        <authorList>
            <person name="de Groot N.N."/>
        </authorList>
    </citation>
    <scope>NUCLEOTIDE SEQUENCE [LARGE SCALE GENOMIC DNA]</scope>
    <source>
        <strain evidence="4 5">DSM 13760</strain>
    </source>
</reference>
<keyword evidence="1" id="KW-0238">DNA-binding</keyword>
<sequence length="256" mass="30119">MELYELLKIQRKKAGLTQEQLANQLFITRQSVSKWETGLTYPDIENLFVLSDLYDISLDELLRGSVYFKKPFLVGKKVKFHQLIIKTLIILLFCLIFPLFSIWFFVLFIPALISILPATFGDYWMITKKGLFIRTYSGNPFVKLKELIQDVWSKNADEIRELIPYQDIAKITLYYQKKDRLSPLDIWPDELKLIVLLKDEQIIFLAVSRELQQALPQAISYFEKKGILFEDKNQLVPLLVAGKEIYSYMHQEDNHE</sequence>
<accession>A0A1H9UD24</accession>
<evidence type="ECO:0000313" key="4">
    <source>
        <dbReference type="EMBL" id="SES07242.1"/>
    </source>
</evidence>
<dbReference type="EMBL" id="FOHA01000027">
    <property type="protein sequence ID" value="SES07242.1"/>
    <property type="molecule type" value="Genomic_DNA"/>
</dbReference>
<dbReference type="SMART" id="SM00530">
    <property type="entry name" value="HTH_XRE"/>
    <property type="match status" value="1"/>
</dbReference>
<dbReference type="PANTHER" id="PTHR46558">
    <property type="entry name" value="TRACRIPTIONAL REGULATORY PROTEIN-RELATED-RELATED"/>
    <property type="match status" value="1"/>
</dbReference>
<keyword evidence="2" id="KW-1133">Transmembrane helix</keyword>
<dbReference type="SUPFAM" id="SSF47413">
    <property type="entry name" value="lambda repressor-like DNA-binding domains"/>
    <property type="match status" value="1"/>
</dbReference>
<dbReference type="STRING" id="142588.SAMN04488559_12710"/>
<dbReference type="CDD" id="cd00093">
    <property type="entry name" value="HTH_XRE"/>
    <property type="match status" value="1"/>
</dbReference>
<gene>
    <name evidence="4" type="ORF">SAMN04488559_12710</name>
</gene>
<dbReference type="InterPro" id="IPR010982">
    <property type="entry name" value="Lambda_DNA-bd_dom_sf"/>
</dbReference>
<evidence type="ECO:0000259" key="3">
    <source>
        <dbReference type="PROSITE" id="PS50943"/>
    </source>
</evidence>
<evidence type="ECO:0000256" key="2">
    <source>
        <dbReference type="SAM" id="Phobius"/>
    </source>
</evidence>
<dbReference type="PANTHER" id="PTHR46558:SF4">
    <property type="entry name" value="DNA-BIDING PHAGE PROTEIN"/>
    <property type="match status" value="1"/>
</dbReference>